<keyword evidence="2" id="KW-1185">Reference proteome</keyword>
<dbReference type="PIRSF" id="PIRSF016481">
    <property type="entry name" value="Pilus_assembly_PilP"/>
    <property type="match status" value="1"/>
</dbReference>
<proteinExistence type="predicted"/>
<dbReference type="KEGG" id="shd:SUTH_00588"/>
<dbReference type="HOGENOM" id="CLU_109321_1_0_4"/>
<protein>
    <submittedName>
        <fullName evidence="1">Putative type 4 fimbrial biogenesis protein</fullName>
    </submittedName>
</protein>
<dbReference type="EMBL" id="AP012547">
    <property type="protein sequence ID" value="BAO28402.1"/>
    <property type="molecule type" value="Genomic_DNA"/>
</dbReference>
<dbReference type="Proteomes" id="UP000031637">
    <property type="component" value="Chromosome"/>
</dbReference>
<dbReference type="AlphaFoldDB" id="W0SBW9"/>
<dbReference type="Pfam" id="PF04351">
    <property type="entry name" value="PilP"/>
    <property type="match status" value="1"/>
</dbReference>
<dbReference type="PROSITE" id="PS51257">
    <property type="entry name" value="PROKAR_LIPOPROTEIN"/>
    <property type="match status" value="1"/>
</dbReference>
<organism evidence="1 2">
    <name type="scientific">Sulfuritalea hydrogenivorans sk43H</name>
    <dbReference type="NCBI Taxonomy" id="1223802"/>
    <lineage>
        <taxon>Bacteria</taxon>
        <taxon>Pseudomonadati</taxon>
        <taxon>Pseudomonadota</taxon>
        <taxon>Betaproteobacteria</taxon>
        <taxon>Nitrosomonadales</taxon>
        <taxon>Sterolibacteriaceae</taxon>
        <taxon>Sulfuritalea</taxon>
    </lineage>
</organism>
<dbReference type="OrthoDB" id="5296580at2"/>
<evidence type="ECO:0000313" key="1">
    <source>
        <dbReference type="EMBL" id="BAO28402.1"/>
    </source>
</evidence>
<dbReference type="Gene3D" id="2.30.30.830">
    <property type="match status" value="1"/>
</dbReference>
<gene>
    <name evidence="1" type="ORF">SUTH_00588</name>
</gene>
<name>W0SBW9_9PROT</name>
<dbReference type="STRING" id="1223802.SUTH_00588"/>
<dbReference type="InterPro" id="IPR007446">
    <property type="entry name" value="PilP"/>
</dbReference>
<dbReference type="RefSeq" id="WP_041096953.1">
    <property type="nucleotide sequence ID" value="NZ_AP012547.1"/>
</dbReference>
<evidence type="ECO:0000313" key="2">
    <source>
        <dbReference type="Proteomes" id="UP000031637"/>
    </source>
</evidence>
<accession>W0SBW9</accession>
<reference evidence="1 2" key="1">
    <citation type="journal article" date="2014" name="Syst. Appl. Microbiol.">
        <title>Complete genomes of freshwater sulfur oxidizers Sulfuricella denitrificans skB26 and Sulfuritalea hydrogenivorans sk43H: genetic insights into the sulfur oxidation pathway of betaproteobacteria.</title>
        <authorList>
            <person name="Watanabe T."/>
            <person name="Kojima H."/>
            <person name="Fukui M."/>
        </authorList>
    </citation>
    <scope>NUCLEOTIDE SEQUENCE [LARGE SCALE GENOMIC DNA]</scope>
    <source>
        <strain evidence="1">DSM22779</strain>
    </source>
</reference>
<sequence>MKLHPFLLLCPLLLLGCAAEEHQDLRTWMREEAKSMKGKVAPLPEITAFPVVAYETETLTPPFASGKIVTLEAVADKTAPDRTRPQQPLEIFPIEDLKVVGIITAGTVPYALIQTPPPNKPKHVRVGEYMGRSFGKITAISKDGVTVLETVKDANGAWVEQEKVLMVPKEGGN</sequence>